<dbReference type="WBParaSite" id="SVE_0597900.1">
    <property type="protein sequence ID" value="SVE_0597900.1"/>
    <property type="gene ID" value="SVE_0597900"/>
</dbReference>
<name>A0A0K0FAX3_STRVS</name>
<proteinExistence type="predicted"/>
<dbReference type="InterPro" id="IPR008871">
    <property type="entry name" value="Totivirus_coat"/>
</dbReference>
<protein>
    <submittedName>
        <fullName evidence="2">Glutaminase</fullName>
    </submittedName>
</protein>
<dbReference type="Proteomes" id="UP000035680">
    <property type="component" value="Unassembled WGS sequence"/>
</dbReference>
<evidence type="ECO:0000313" key="1">
    <source>
        <dbReference type="Proteomes" id="UP000035680"/>
    </source>
</evidence>
<dbReference type="Pfam" id="PF05518">
    <property type="entry name" value="Totivirus_coat"/>
    <property type="match status" value="1"/>
</dbReference>
<keyword evidence="1" id="KW-1185">Reference proteome</keyword>
<sequence>MSAIIDVIGRAICKYVTACSITRDEITGEQEVMNSLISAASVSKVAAFSLTCGLHFNGVVVSHADEGSQMRSILTRGKFTNTYGSIIPITTHIYFSLPYPSEWSEIGFTTWIDGILMKTAASVALSDLCA</sequence>
<reference evidence="1" key="1">
    <citation type="submission" date="2014-07" db="EMBL/GenBank/DDBJ databases">
        <authorList>
            <person name="Martin A.A"/>
            <person name="De Silva N."/>
        </authorList>
    </citation>
    <scope>NUCLEOTIDE SEQUENCE</scope>
</reference>
<dbReference type="AlphaFoldDB" id="A0A0K0FAX3"/>
<accession>A0A0K0FAX3</accession>
<reference evidence="2" key="2">
    <citation type="submission" date="2015-08" db="UniProtKB">
        <authorList>
            <consortium name="WormBaseParasite"/>
        </authorList>
    </citation>
    <scope>IDENTIFICATION</scope>
</reference>
<evidence type="ECO:0000313" key="2">
    <source>
        <dbReference type="WBParaSite" id="SVE_0597900.1"/>
    </source>
</evidence>
<organism evidence="1 2">
    <name type="scientific">Strongyloides venezuelensis</name>
    <name type="common">Threadworm</name>
    <dbReference type="NCBI Taxonomy" id="75913"/>
    <lineage>
        <taxon>Eukaryota</taxon>
        <taxon>Metazoa</taxon>
        <taxon>Ecdysozoa</taxon>
        <taxon>Nematoda</taxon>
        <taxon>Chromadorea</taxon>
        <taxon>Rhabditida</taxon>
        <taxon>Tylenchina</taxon>
        <taxon>Panagrolaimomorpha</taxon>
        <taxon>Strongyloidoidea</taxon>
        <taxon>Strongyloididae</taxon>
        <taxon>Strongyloides</taxon>
    </lineage>
</organism>